<dbReference type="OrthoDB" id="10254377at2759"/>
<feature type="region of interest" description="Disordered" evidence="3">
    <location>
        <begin position="791"/>
        <end position="853"/>
    </location>
</feature>
<dbReference type="Gene3D" id="1.10.840.10">
    <property type="entry name" value="Ras guanine-nucleotide exchange factors catalytic domain"/>
    <property type="match status" value="1"/>
</dbReference>
<reference evidence="6 7" key="1">
    <citation type="submission" date="2014-04" db="EMBL/GenBank/DDBJ databases">
        <authorList>
            <consortium name="DOE Joint Genome Institute"/>
            <person name="Kuo A."/>
            <person name="Zuccaro A."/>
            <person name="Kohler A."/>
            <person name="Nagy L.G."/>
            <person name="Floudas D."/>
            <person name="Copeland A."/>
            <person name="Barry K.W."/>
            <person name="Cichocki N."/>
            <person name="Veneault-Fourrey C."/>
            <person name="LaButti K."/>
            <person name="Lindquist E.A."/>
            <person name="Lipzen A."/>
            <person name="Lundell T."/>
            <person name="Morin E."/>
            <person name="Murat C."/>
            <person name="Sun H."/>
            <person name="Tunlid A."/>
            <person name="Henrissat B."/>
            <person name="Grigoriev I.V."/>
            <person name="Hibbett D.S."/>
            <person name="Martin F."/>
            <person name="Nordberg H.P."/>
            <person name="Cantor M.N."/>
            <person name="Hua S.X."/>
        </authorList>
    </citation>
    <scope>NUCLEOTIDE SEQUENCE [LARGE SCALE GENOMIC DNA]</scope>
    <source>
        <strain evidence="6 7">MAFF 305830</strain>
    </source>
</reference>
<feature type="compositionally biased region" description="Polar residues" evidence="3">
    <location>
        <begin position="933"/>
        <end position="961"/>
    </location>
</feature>
<dbReference type="SMART" id="SM00229">
    <property type="entry name" value="RasGEFN"/>
    <property type="match status" value="1"/>
</dbReference>
<dbReference type="PANTHER" id="PTHR23113:SF368">
    <property type="entry name" value="CELL DIVISION CONTROL PROTEIN 25"/>
    <property type="match status" value="1"/>
</dbReference>
<protein>
    <recommendedName>
        <fullName evidence="8">Ras-GEF domain-containing protein</fullName>
    </recommendedName>
</protein>
<dbReference type="CDD" id="cd06224">
    <property type="entry name" value="REM"/>
    <property type="match status" value="1"/>
</dbReference>
<dbReference type="SUPFAM" id="SSF48366">
    <property type="entry name" value="Ras GEF"/>
    <property type="match status" value="1"/>
</dbReference>
<accession>A0A0C3AXG5</accession>
<feature type="compositionally biased region" description="Acidic residues" evidence="3">
    <location>
        <begin position="1170"/>
        <end position="1180"/>
    </location>
</feature>
<dbReference type="InterPro" id="IPR036964">
    <property type="entry name" value="RASGEF_cat_dom_sf"/>
</dbReference>
<dbReference type="PANTHER" id="PTHR23113">
    <property type="entry name" value="GUANINE NUCLEOTIDE EXCHANGE FACTOR"/>
    <property type="match status" value="1"/>
</dbReference>
<dbReference type="InterPro" id="IPR008937">
    <property type="entry name" value="Ras-like_GEF"/>
</dbReference>
<dbReference type="GO" id="GO:0007265">
    <property type="term" value="P:Ras protein signal transduction"/>
    <property type="evidence" value="ECO:0007669"/>
    <property type="project" value="TreeGrafter"/>
</dbReference>
<dbReference type="PROSITE" id="PS50212">
    <property type="entry name" value="RASGEF_NTER"/>
    <property type="match status" value="1"/>
</dbReference>
<reference evidence="7" key="2">
    <citation type="submission" date="2015-01" db="EMBL/GenBank/DDBJ databases">
        <title>Evolutionary Origins and Diversification of the Mycorrhizal Mutualists.</title>
        <authorList>
            <consortium name="DOE Joint Genome Institute"/>
            <consortium name="Mycorrhizal Genomics Consortium"/>
            <person name="Kohler A."/>
            <person name="Kuo A."/>
            <person name="Nagy L.G."/>
            <person name="Floudas D."/>
            <person name="Copeland A."/>
            <person name="Barry K.W."/>
            <person name="Cichocki N."/>
            <person name="Veneault-Fourrey C."/>
            <person name="LaButti K."/>
            <person name="Lindquist E.A."/>
            <person name="Lipzen A."/>
            <person name="Lundell T."/>
            <person name="Morin E."/>
            <person name="Murat C."/>
            <person name="Riley R."/>
            <person name="Ohm R."/>
            <person name="Sun H."/>
            <person name="Tunlid A."/>
            <person name="Henrissat B."/>
            <person name="Grigoriev I.V."/>
            <person name="Hibbett D.S."/>
            <person name="Martin F."/>
        </authorList>
    </citation>
    <scope>NUCLEOTIDE SEQUENCE [LARGE SCALE GENOMIC DNA]</scope>
    <source>
        <strain evidence="7">MAFF 305830</strain>
    </source>
</reference>
<feature type="region of interest" description="Disordered" evidence="3">
    <location>
        <begin position="1"/>
        <end position="57"/>
    </location>
</feature>
<dbReference type="PROSITE" id="PS50009">
    <property type="entry name" value="RASGEF_CAT"/>
    <property type="match status" value="1"/>
</dbReference>
<feature type="compositionally biased region" description="Polar residues" evidence="3">
    <location>
        <begin position="893"/>
        <end position="912"/>
    </location>
</feature>
<feature type="compositionally biased region" description="Low complexity" evidence="3">
    <location>
        <begin position="810"/>
        <end position="823"/>
    </location>
</feature>
<feature type="region of interest" description="Disordered" evidence="3">
    <location>
        <begin position="421"/>
        <end position="453"/>
    </location>
</feature>
<gene>
    <name evidence="6" type="ORF">M408DRAFT_120797</name>
</gene>
<dbReference type="Pfam" id="PF00617">
    <property type="entry name" value="RasGEF"/>
    <property type="match status" value="1"/>
</dbReference>
<evidence type="ECO:0000256" key="3">
    <source>
        <dbReference type="SAM" id="MobiDB-lite"/>
    </source>
</evidence>
<proteinExistence type="predicted"/>
<dbReference type="SMART" id="SM00147">
    <property type="entry name" value="RasGEF"/>
    <property type="match status" value="1"/>
</dbReference>
<dbReference type="EMBL" id="KN824289">
    <property type="protein sequence ID" value="KIM29220.1"/>
    <property type="molecule type" value="Genomic_DNA"/>
</dbReference>
<dbReference type="Pfam" id="PF00618">
    <property type="entry name" value="RasGEF_N"/>
    <property type="match status" value="1"/>
</dbReference>
<dbReference type="InterPro" id="IPR001895">
    <property type="entry name" value="RASGEF_cat_dom"/>
</dbReference>
<dbReference type="Proteomes" id="UP000054097">
    <property type="component" value="Unassembled WGS sequence"/>
</dbReference>
<keyword evidence="1 2" id="KW-0344">Guanine-nucleotide releasing factor</keyword>
<keyword evidence="7" id="KW-1185">Reference proteome</keyword>
<evidence type="ECO:0000259" key="4">
    <source>
        <dbReference type="PROSITE" id="PS50009"/>
    </source>
</evidence>
<feature type="compositionally biased region" description="Low complexity" evidence="3">
    <location>
        <begin position="913"/>
        <end position="925"/>
    </location>
</feature>
<feature type="compositionally biased region" description="Polar residues" evidence="3">
    <location>
        <begin position="633"/>
        <end position="652"/>
    </location>
</feature>
<feature type="region of interest" description="Disordered" evidence="3">
    <location>
        <begin position="207"/>
        <end position="239"/>
    </location>
</feature>
<dbReference type="InterPro" id="IPR023578">
    <property type="entry name" value="Ras_GEF_dom_sf"/>
</dbReference>
<dbReference type="HOGENOM" id="CLU_000992_0_0_1"/>
<organism evidence="6 7">
    <name type="scientific">Serendipita vermifera MAFF 305830</name>
    <dbReference type="NCBI Taxonomy" id="933852"/>
    <lineage>
        <taxon>Eukaryota</taxon>
        <taxon>Fungi</taxon>
        <taxon>Dikarya</taxon>
        <taxon>Basidiomycota</taxon>
        <taxon>Agaricomycotina</taxon>
        <taxon>Agaricomycetes</taxon>
        <taxon>Sebacinales</taxon>
        <taxon>Serendipitaceae</taxon>
        <taxon>Serendipita</taxon>
    </lineage>
</organism>
<feature type="region of interest" description="Disordered" evidence="3">
    <location>
        <begin position="868"/>
        <end position="973"/>
    </location>
</feature>
<feature type="compositionally biased region" description="Low complexity" evidence="3">
    <location>
        <begin position="34"/>
        <end position="57"/>
    </location>
</feature>
<feature type="region of interest" description="Disordered" evidence="3">
    <location>
        <begin position="1055"/>
        <end position="1087"/>
    </location>
</feature>
<dbReference type="GO" id="GO:0005085">
    <property type="term" value="F:guanyl-nucleotide exchange factor activity"/>
    <property type="evidence" value="ECO:0007669"/>
    <property type="project" value="UniProtKB-KW"/>
</dbReference>
<feature type="compositionally biased region" description="Basic and acidic residues" evidence="3">
    <location>
        <begin position="1110"/>
        <end position="1128"/>
    </location>
</feature>
<feature type="region of interest" description="Disordered" evidence="3">
    <location>
        <begin position="1099"/>
        <end position="1133"/>
    </location>
</feature>
<evidence type="ECO:0000259" key="5">
    <source>
        <dbReference type="PROSITE" id="PS50212"/>
    </source>
</evidence>
<evidence type="ECO:0000256" key="2">
    <source>
        <dbReference type="PROSITE-ProRule" id="PRU00168"/>
    </source>
</evidence>
<evidence type="ECO:0008006" key="8">
    <source>
        <dbReference type="Google" id="ProtNLM"/>
    </source>
</evidence>
<feature type="region of interest" description="Disordered" evidence="3">
    <location>
        <begin position="1018"/>
        <end position="1041"/>
    </location>
</feature>
<dbReference type="GO" id="GO:0005886">
    <property type="term" value="C:plasma membrane"/>
    <property type="evidence" value="ECO:0007669"/>
    <property type="project" value="TreeGrafter"/>
</dbReference>
<feature type="domain" description="Ras-GEF" evidence="4">
    <location>
        <begin position="1299"/>
        <end position="1511"/>
    </location>
</feature>
<feature type="region of interest" description="Disordered" evidence="3">
    <location>
        <begin position="1156"/>
        <end position="1204"/>
    </location>
</feature>
<feature type="compositionally biased region" description="Polar residues" evidence="3">
    <location>
        <begin position="875"/>
        <end position="886"/>
    </location>
</feature>
<dbReference type="STRING" id="933852.A0A0C3AXG5"/>
<feature type="region of interest" description="Disordered" evidence="3">
    <location>
        <begin position="1223"/>
        <end position="1249"/>
    </location>
</feature>
<name>A0A0C3AXG5_SERVB</name>
<feature type="domain" description="N-terminal Ras-GEF" evidence="5">
    <location>
        <begin position="460"/>
        <end position="585"/>
    </location>
</feature>
<evidence type="ECO:0000313" key="6">
    <source>
        <dbReference type="EMBL" id="KIM29220.1"/>
    </source>
</evidence>
<feature type="compositionally biased region" description="Polar residues" evidence="3">
    <location>
        <begin position="610"/>
        <end position="624"/>
    </location>
</feature>
<dbReference type="InterPro" id="IPR000651">
    <property type="entry name" value="Ras-like_Gua-exchang_fac_N"/>
</dbReference>
<evidence type="ECO:0000256" key="1">
    <source>
        <dbReference type="ARBA" id="ARBA00022658"/>
    </source>
</evidence>
<sequence>MDPLDDEQDDDRRRSRVSLDAQRYTLTIKMSPITSPTATASGNATSSSGNTPATTSSTTFLLPLLRPASSVTQANAETRPFSLNQLSGGPDARQSSSSATPFIPLEIANADLAMAVDRTFLQTSSAQAARELKKYYEKMGADDSGKGKRARTQYVTTSLDVNGEQRFRVSIRTENDQFQDTSTTPSGRPPSIIPALGGLFNSVISSTARNSLPGGPRHSLRRPRSISEPRESNYYASAPTSGIIGGFVDPFTTTRRSLDHRPSSMDEPVQSDPYLSRRLEIDNSPFGPGVIYTEPATPDSPDAALTTAFPNPSLREMQSFESNMTARPDPMPPARSLLSSQVLAKKDSILTPASREATPYSTLVFDILQTYRGVPLPDRLSESSHEPTIKLTSSSSAVPRDDPRFVIWGEVYSSIFDEQTTSHGSHTDLSTSSHSGVSPRRRASRARSGDVPMPFSSGYPEKLIVAATIERWIAQLTSENESFELVHFFITYRIYISGVDLCHLLICRFHWALETPVSKQDEVTRAQVRVRTYKMIRYWLSHWFKVDFQSNPHLCQVLINWVNTLRKDPVMVKLRDALDLVRRIKKLIRECKQEADASKKIENDNRGSLAASNTSTLVSQSDPDLNSGRKSESVFQPSSEISTRGPRSTIDVSTHGVVPAMGALDLPPSLSILPPQRTSLSPGSGARGMLQQPLHMAMLAQTNSALQSPIPSYPHTVPIPNGLPTQHGTLSRALVNTMGKLGRWRRVLNSRSTPVQSQFDCSGVSSFDIEHGLPVDLQSLRHYDDAPQLLGSTSASHISPGEVPTGIGQQGSSRSSQTLSTLEETSESDKTPQPSMMLPKRDPLPSLPVNEDGTNESVRFLTADTLSEADGSHGHQASLSEETASEATGRPASVNSGLAENSGDTTAGSIRHSSSSGNDVDSISVTAGAPDESTGTPRGEQASSGQRAVSMASTFSESSELGNRAVQDRQSNRHSLALSENSFFNSSEEDYGEEIVPSGSSRRLLRSNDFVEMDDYLSSDEDQMPSDTGPQLHKAARRLPHQRDLQFVSRIDSYSSREDRIPSVHSSVTVEEDDQSSVGHEKNTNDQKLYAWQLDFMNDDKSSEEDEPRDVEAALRRLEGHVDRERQRKKETKINGWLQQVKLRKENPDLFRGEAIEDDAHEGQSSRDGMDDEDVLETPPDDSRDVDGAQIEEHPLPPLPHEMQNQHEIDQVNPDLGRDSLATAVSSQQSQPFPSVNHPSAGRGSEDDRATIEWTESAIGSRAHKISQSLSYKPSFVKISGARALHTPPMHESFVLVNRSLKIAQHLTAIESDIWRHIPIEDLLGIPLSVLDPSPRPDVLDWGEYMKQWTLSKGGNTGLPGRSVNGLVIARDRFWITAMFTASEILLTRPHLRPMLVSKLIRVALKCYTLNNFSSLVAIITGLGLPAVERAIKRMPKSIGSYELKIYEGLKSFSSDEGNYRLIRETLSALIAAHKSQSPMEASMSSTATSADVSRACIPPIGRYLACLVWP</sequence>
<feature type="compositionally biased region" description="Polar residues" evidence="3">
    <location>
        <begin position="421"/>
        <end position="436"/>
    </location>
</feature>
<feature type="compositionally biased region" description="Basic and acidic residues" evidence="3">
    <location>
        <begin position="1181"/>
        <end position="1195"/>
    </location>
</feature>
<dbReference type="Gene3D" id="1.20.870.10">
    <property type="entry name" value="Son of sevenless (SoS) protein Chain: S domain 1"/>
    <property type="match status" value="1"/>
</dbReference>
<evidence type="ECO:0000313" key="7">
    <source>
        <dbReference type="Proteomes" id="UP000054097"/>
    </source>
</evidence>
<feature type="region of interest" description="Disordered" evidence="3">
    <location>
        <begin position="602"/>
        <end position="652"/>
    </location>
</feature>